<comment type="subunit">
    <text evidence="2 5">Homopentamer.</text>
</comment>
<evidence type="ECO:0000259" key="6">
    <source>
        <dbReference type="Pfam" id="PF02465"/>
    </source>
</evidence>
<evidence type="ECO:0000256" key="2">
    <source>
        <dbReference type="ARBA" id="ARBA00011255"/>
    </source>
</evidence>
<dbReference type="Pfam" id="PF07196">
    <property type="entry name" value="Flagellin_IN"/>
    <property type="match status" value="1"/>
</dbReference>
<dbReference type="GO" id="GO:0071973">
    <property type="term" value="P:bacterial-type flagellum-dependent cell motility"/>
    <property type="evidence" value="ECO:0007669"/>
    <property type="project" value="TreeGrafter"/>
</dbReference>
<reference evidence="9" key="1">
    <citation type="submission" date="2016-10" db="EMBL/GenBank/DDBJ databases">
        <authorList>
            <person name="Varghese N."/>
            <person name="Submissions S."/>
        </authorList>
    </citation>
    <scope>NUCLEOTIDE SEQUENCE [LARGE SCALE GENOMIC DNA]</scope>
    <source>
        <strain evidence="9">LMG 26031</strain>
    </source>
</reference>
<accession>A0A1H7D0L8</accession>
<dbReference type="GO" id="GO:0009421">
    <property type="term" value="C:bacterial-type flagellum filament cap"/>
    <property type="evidence" value="ECO:0007669"/>
    <property type="project" value="InterPro"/>
</dbReference>
<organism evidence="8 9">
    <name type="scientific">Paraburkholderia diazotrophica</name>
    <dbReference type="NCBI Taxonomy" id="667676"/>
    <lineage>
        <taxon>Bacteria</taxon>
        <taxon>Pseudomonadati</taxon>
        <taxon>Pseudomonadota</taxon>
        <taxon>Betaproteobacteria</taxon>
        <taxon>Burkholderiales</taxon>
        <taxon>Burkholderiaceae</taxon>
        <taxon>Paraburkholderia</taxon>
    </lineage>
</organism>
<dbReference type="PANTHER" id="PTHR30288">
    <property type="entry name" value="FLAGELLAR CAP/ASSEMBLY PROTEIN FLID"/>
    <property type="match status" value="1"/>
</dbReference>
<evidence type="ECO:0000313" key="8">
    <source>
        <dbReference type="EMBL" id="SEJ94347.1"/>
    </source>
</evidence>
<comment type="subcellular location">
    <subcellularLocation>
        <location evidence="5">Secreted</location>
    </subcellularLocation>
    <subcellularLocation>
        <location evidence="5">Bacterial flagellum</location>
    </subcellularLocation>
</comment>
<keyword evidence="9" id="KW-1185">Reference proteome</keyword>
<keyword evidence="5" id="KW-0964">Secreted</keyword>
<comment type="function">
    <text evidence="5">Required for morphogenesis and for the elongation of the flagellar filament by facilitating polymerization of the flagellin monomers at the tip of growing filament. Forms a capping structure, which prevents flagellin subunits (transported through the central channel of the flagellum) from leaking out without polymerization at the distal end.</text>
</comment>
<dbReference type="InterPro" id="IPR010809">
    <property type="entry name" value="FliD_C"/>
</dbReference>
<keyword evidence="8" id="KW-0969">Cilium</keyword>
<dbReference type="InterPro" id="IPR040026">
    <property type="entry name" value="FliD"/>
</dbReference>
<dbReference type="Proteomes" id="UP000198866">
    <property type="component" value="Unassembled WGS sequence"/>
</dbReference>
<dbReference type="Pfam" id="PF07195">
    <property type="entry name" value="FliD_C"/>
    <property type="match status" value="1"/>
</dbReference>
<dbReference type="GO" id="GO:0009424">
    <property type="term" value="C:bacterial-type flagellum hook"/>
    <property type="evidence" value="ECO:0007669"/>
    <property type="project" value="UniProtKB-UniRule"/>
</dbReference>
<comment type="similarity">
    <text evidence="1 5">Belongs to the FliD family.</text>
</comment>
<dbReference type="STRING" id="667676.SAMN05192539_102531"/>
<feature type="domain" description="Flagellar hook-associated protein 2 N-terminal" evidence="6">
    <location>
        <begin position="34"/>
        <end position="129"/>
    </location>
</feature>
<evidence type="ECO:0000256" key="1">
    <source>
        <dbReference type="ARBA" id="ARBA00009764"/>
    </source>
</evidence>
<feature type="domain" description="Flagellar hook-associated protein 2 C-terminal" evidence="7">
    <location>
        <begin position="235"/>
        <end position="455"/>
    </location>
</feature>
<evidence type="ECO:0000256" key="3">
    <source>
        <dbReference type="ARBA" id="ARBA00023054"/>
    </source>
</evidence>
<gene>
    <name evidence="8" type="ORF">SAMN05192539_102531</name>
</gene>
<dbReference type="InterPro" id="IPR003481">
    <property type="entry name" value="FliD_N"/>
</dbReference>
<dbReference type="InterPro" id="IPR010810">
    <property type="entry name" value="Flagellin_hook_IN_motif"/>
</dbReference>
<protein>
    <recommendedName>
        <fullName evidence="5">Flagellar hook-associated protein 2</fullName>
        <shortName evidence="5">HAP2</shortName>
    </recommendedName>
    <alternativeName>
        <fullName evidence="5">Flagellar cap protein</fullName>
    </alternativeName>
</protein>
<dbReference type="GO" id="GO:0005576">
    <property type="term" value="C:extracellular region"/>
    <property type="evidence" value="ECO:0007669"/>
    <property type="project" value="UniProtKB-SubCell"/>
</dbReference>
<dbReference type="OrthoDB" id="9034667at2"/>
<evidence type="ECO:0000256" key="5">
    <source>
        <dbReference type="RuleBase" id="RU362066"/>
    </source>
</evidence>
<sequence>MTTTTTSTTSTTTTDLSSQLAAAAQSIISGATNSTMDVNSLVQTLVAAKTAGQSAIITNKQTSDNTELSAVGQIKSALSSLDTALAGFLNGTALAQMQAAVTGTGVTATTGTGAVAGTYSVAITNVATASTARLNPIATGTTFNADTLSIQVGSGAATSVTIKAGASLTDVASAINKANAGVSAAVITSTDSSGNVNQYLTLTSTQTGSNTAISISDSGGANAALASVQSSTAGVDANVSVNGIPTTSASNTLTNVLSGVTLDISGAAANSTQTLTVSANTSASTDAIQSFVTAYNNYVTTASKLSSYDSSTSTAGPLLGDSMTNGITNGLASLISAGVKSGTTTYSLASIGLNLQPDGTLTVDSTALQTALTSNPTAVNAIFNSGTGIGAKLDTFMSSYIQTSGIIDQRTQALNQDLSNLKDQATQLTDYSNELTAQYTAQFSALNTLMAQMQNNTNYLTQLFGGKDSAGALATNK</sequence>
<dbReference type="EMBL" id="FNYE01000025">
    <property type="protein sequence ID" value="SEJ94347.1"/>
    <property type="molecule type" value="Genomic_DNA"/>
</dbReference>
<keyword evidence="4 5" id="KW-0975">Bacterial flagellum</keyword>
<proteinExistence type="inferred from homology"/>
<evidence type="ECO:0000313" key="9">
    <source>
        <dbReference type="Proteomes" id="UP000198866"/>
    </source>
</evidence>
<keyword evidence="8" id="KW-0966">Cell projection</keyword>
<name>A0A1H7D0L8_9BURK</name>
<dbReference type="PANTHER" id="PTHR30288:SF0">
    <property type="entry name" value="FLAGELLAR HOOK-ASSOCIATED PROTEIN 2"/>
    <property type="match status" value="1"/>
</dbReference>
<keyword evidence="3" id="KW-0175">Coiled coil</keyword>
<dbReference type="Pfam" id="PF02465">
    <property type="entry name" value="FliD_N"/>
    <property type="match status" value="1"/>
</dbReference>
<dbReference type="AlphaFoldDB" id="A0A1H7D0L8"/>
<evidence type="ECO:0000259" key="7">
    <source>
        <dbReference type="Pfam" id="PF07195"/>
    </source>
</evidence>
<dbReference type="RefSeq" id="WP_090870569.1">
    <property type="nucleotide sequence ID" value="NZ_FNYE01000025.1"/>
</dbReference>
<dbReference type="GO" id="GO:0007155">
    <property type="term" value="P:cell adhesion"/>
    <property type="evidence" value="ECO:0007669"/>
    <property type="project" value="InterPro"/>
</dbReference>
<keyword evidence="8" id="KW-0282">Flagellum</keyword>
<evidence type="ECO:0000256" key="4">
    <source>
        <dbReference type="ARBA" id="ARBA00023143"/>
    </source>
</evidence>